<evidence type="ECO:0000256" key="6">
    <source>
        <dbReference type="ARBA" id="ARBA00084094"/>
    </source>
</evidence>
<dbReference type="AlphaFoldDB" id="A0A2H1VA97"/>
<dbReference type="FunFam" id="2.40.10.10:FF:000068">
    <property type="entry name" value="transmembrane protease serine 2"/>
    <property type="match status" value="1"/>
</dbReference>
<dbReference type="InterPro" id="IPR001254">
    <property type="entry name" value="Trypsin_dom"/>
</dbReference>
<dbReference type="CDD" id="cd00190">
    <property type="entry name" value="Tryp_SPc"/>
    <property type="match status" value="1"/>
</dbReference>
<evidence type="ECO:0000256" key="3">
    <source>
        <dbReference type="ARBA" id="ARBA00023157"/>
    </source>
</evidence>
<evidence type="ECO:0000256" key="1">
    <source>
        <dbReference type="ARBA" id="ARBA00004239"/>
    </source>
</evidence>
<keyword evidence="4" id="KW-1199">Hemostasis impairing toxin</keyword>
<protein>
    <submittedName>
        <fullName evidence="8">SFRICE_012527</fullName>
    </submittedName>
</protein>
<gene>
    <name evidence="8" type="ORF">SFRICE_012527</name>
</gene>
<organism evidence="8">
    <name type="scientific">Spodoptera frugiperda</name>
    <name type="common">Fall armyworm</name>
    <dbReference type="NCBI Taxonomy" id="7108"/>
    <lineage>
        <taxon>Eukaryota</taxon>
        <taxon>Metazoa</taxon>
        <taxon>Ecdysozoa</taxon>
        <taxon>Arthropoda</taxon>
        <taxon>Hexapoda</taxon>
        <taxon>Insecta</taxon>
        <taxon>Pterygota</taxon>
        <taxon>Neoptera</taxon>
        <taxon>Endopterygota</taxon>
        <taxon>Lepidoptera</taxon>
        <taxon>Glossata</taxon>
        <taxon>Ditrysia</taxon>
        <taxon>Noctuoidea</taxon>
        <taxon>Noctuidae</taxon>
        <taxon>Amphipyrinae</taxon>
        <taxon>Spodoptera</taxon>
    </lineage>
</organism>
<proteinExistence type="predicted"/>
<dbReference type="PRINTS" id="PR00722">
    <property type="entry name" value="CHYMOTRYPSIN"/>
</dbReference>
<evidence type="ECO:0000256" key="2">
    <source>
        <dbReference type="ARBA" id="ARBA00022656"/>
    </source>
</evidence>
<sequence length="693" mass="76236">MDKVLTDGCRLPLMASCADGQSAKLVQVPFSPFQAHLDPGKSSTYLKYFECLVGRVVASATAEQGVSGSIPGSGKVLLGFFRIFENFSVVARSLELCPGYGNRLTPYYMGLITEMGVSLLPYTGHNSRLRSTEKFEKPKKAPGKNHPMTSPAFDEATGIVRLLLTINHPVPIRKISANRHSRISIRVVHTFAKMYKYIIICLCVCLSGVLGDLNKEEGAPCEWNGVKGQCVKETRCLTTLDTRGDKHLVCSKKGDVNIVCCTDCSLVNDTRNVVMSPRTGFFWKDGTKARDACLTYLDTLPYRCREGGFYSGIGKMYDEKKKCHEISLWGIGGAPPVGYEPGAEFPHQALLGYGDSLDAVSWLAGGSIISDRYILTAAHVNSYPREKKLKFVALGVKKLSDPPSSWQVHRVKRFIAHPDYKAPSKYHDIGLIETEDQITFNKNVLPACLHVTAVDENTAIATTWRDLKKEYSQFADSIQTINLEQFSEEECKAAYSAHRHLREGIDYRTQMCYGSKTHSPEACKGLSGEPLLVNNQLSGCIYAIIGVTSFGSARCDSASLPDVFTRVAYYKPWIEEQVWVLARSLELCPVYGNRLTPYYIGLKTQMVKSGCTLVYTNGDGPVPGIGTAGSIPVPGKVVLGFLVVARSTESCPVYGNRLTPYYSGLITQMVCTLYSGNIKPKGLISIIELINTV</sequence>
<feature type="domain" description="Peptidase S1" evidence="7">
    <location>
        <begin position="330"/>
        <end position="579"/>
    </location>
</feature>
<dbReference type="Gene3D" id="2.40.10.10">
    <property type="entry name" value="Trypsin-like serine proteases"/>
    <property type="match status" value="1"/>
</dbReference>
<evidence type="ECO:0000256" key="4">
    <source>
        <dbReference type="ARBA" id="ARBA00023240"/>
    </source>
</evidence>
<dbReference type="PANTHER" id="PTHR24260:SF147">
    <property type="entry name" value="EG:BACR7A4.3 PROTEIN-RELATED"/>
    <property type="match status" value="1"/>
</dbReference>
<name>A0A2H1VA97_SPOFR</name>
<dbReference type="EMBL" id="ODYU01001487">
    <property type="protein sequence ID" value="SOQ37759.1"/>
    <property type="molecule type" value="Genomic_DNA"/>
</dbReference>
<evidence type="ECO:0000256" key="5">
    <source>
        <dbReference type="ARBA" id="ARBA00055534"/>
    </source>
</evidence>
<keyword evidence="2" id="KW-0800">Toxin</keyword>
<evidence type="ECO:0000313" key="8">
    <source>
        <dbReference type="EMBL" id="SOQ37759.1"/>
    </source>
</evidence>
<dbReference type="InterPro" id="IPR001314">
    <property type="entry name" value="Peptidase_S1A"/>
</dbReference>
<dbReference type="GO" id="GO:0004252">
    <property type="term" value="F:serine-type endopeptidase activity"/>
    <property type="evidence" value="ECO:0007669"/>
    <property type="project" value="InterPro"/>
</dbReference>
<dbReference type="GO" id="GO:0090729">
    <property type="term" value="F:toxin activity"/>
    <property type="evidence" value="ECO:0007669"/>
    <property type="project" value="UniProtKB-KW"/>
</dbReference>
<dbReference type="SUPFAM" id="SSF50494">
    <property type="entry name" value="Trypsin-like serine proteases"/>
    <property type="match status" value="1"/>
</dbReference>
<dbReference type="InterPro" id="IPR043504">
    <property type="entry name" value="Peptidase_S1_PA_chymotrypsin"/>
</dbReference>
<dbReference type="GO" id="GO:0005576">
    <property type="term" value="C:extracellular region"/>
    <property type="evidence" value="ECO:0007669"/>
    <property type="project" value="UniProtKB-SubCell"/>
</dbReference>
<comment type="function">
    <text evidence="5">Fibrinolytic activity; shows preferential cleavage of Arg-Gly bonds in all three fibrinogen chains. Contact with the caterpillars causes severe bleeding, due the anticoagulant effect of the protein.</text>
</comment>
<dbReference type="Pfam" id="PF00089">
    <property type="entry name" value="Trypsin"/>
    <property type="match status" value="1"/>
</dbReference>
<dbReference type="PANTHER" id="PTHR24260">
    <property type="match status" value="1"/>
</dbReference>
<dbReference type="SMART" id="SM00020">
    <property type="entry name" value="Tryp_SPc"/>
    <property type="match status" value="1"/>
</dbReference>
<dbReference type="InterPro" id="IPR051333">
    <property type="entry name" value="CLIP_Serine_Protease"/>
</dbReference>
<dbReference type="InterPro" id="IPR009003">
    <property type="entry name" value="Peptidase_S1_PA"/>
</dbReference>
<accession>A0A2H1VA97</accession>
<keyword evidence="3" id="KW-1015">Disulfide bond</keyword>
<keyword evidence="6" id="KW-1205">Fibrinolytic toxin</keyword>
<evidence type="ECO:0000259" key="7">
    <source>
        <dbReference type="PROSITE" id="PS50240"/>
    </source>
</evidence>
<dbReference type="GO" id="GO:0006508">
    <property type="term" value="P:proteolysis"/>
    <property type="evidence" value="ECO:0007669"/>
    <property type="project" value="InterPro"/>
</dbReference>
<comment type="subcellular location">
    <subcellularLocation>
        <location evidence="1">Secreted</location>
        <location evidence="1">Extracellular space</location>
    </subcellularLocation>
</comment>
<dbReference type="PROSITE" id="PS50240">
    <property type="entry name" value="TRYPSIN_DOM"/>
    <property type="match status" value="1"/>
</dbReference>
<reference evidence="8" key="1">
    <citation type="submission" date="2016-07" db="EMBL/GenBank/DDBJ databases">
        <authorList>
            <person name="Bretaudeau A."/>
        </authorList>
    </citation>
    <scope>NUCLEOTIDE SEQUENCE</scope>
    <source>
        <strain evidence="8">Rice</strain>
        <tissue evidence="8">Whole body</tissue>
    </source>
</reference>